<dbReference type="Proteomes" id="UP001060215">
    <property type="component" value="Chromosome 4"/>
</dbReference>
<evidence type="ECO:0000313" key="1">
    <source>
        <dbReference type="EMBL" id="KAI8015687.1"/>
    </source>
</evidence>
<proteinExistence type="predicted"/>
<keyword evidence="2" id="KW-1185">Reference proteome</keyword>
<organism evidence="1 2">
    <name type="scientific">Camellia lanceoleosa</name>
    <dbReference type="NCBI Taxonomy" id="1840588"/>
    <lineage>
        <taxon>Eukaryota</taxon>
        <taxon>Viridiplantae</taxon>
        <taxon>Streptophyta</taxon>
        <taxon>Embryophyta</taxon>
        <taxon>Tracheophyta</taxon>
        <taxon>Spermatophyta</taxon>
        <taxon>Magnoliopsida</taxon>
        <taxon>eudicotyledons</taxon>
        <taxon>Gunneridae</taxon>
        <taxon>Pentapetalae</taxon>
        <taxon>asterids</taxon>
        <taxon>Ericales</taxon>
        <taxon>Theaceae</taxon>
        <taxon>Camellia</taxon>
    </lineage>
</organism>
<dbReference type="EMBL" id="CM045761">
    <property type="protein sequence ID" value="KAI8015687.1"/>
    <property type="molecule type" value="Genomic_DNA"/>
</dbReference>
<reference evidence="1 2" key="1">
    <citation type="journal article" date="2022" name="Plant J.">
        <title>Chromosome-level genome of Camellia lanceoleosa provides a valuable resource for understanding genome evolution and self-incompatibility.</title>
        <authorList>
            <person name="Gong W."/>
            <person name="Xiao S."/>
            <person name="Wang L."/>
            <person name="Liao Z."/>
            <person name="Chang Y."/>
            <person name="Mo W."/>
            <person name="Hu G."/>
            <person name="Li W."/>
            <person name="Zhao G."/>
            <person name="Zhu H."/>
            <person name="Hu X."/>
            <person name="Ji K."/>
            <person name="Xiang X."/>
            <person name="Song Q."/>
            <person name="Yuan D."/>
            <person name="Jin S."/>
            <person name="Zhang L."/>
        </authorList>
    </citation>
    <scope>NUCLEOTIDE SEQUENCE [LARGE SCALE GENOMIC DNA]</scope>
    <source>
        <strain evidence="1">SQ_2022a</strain>
    </source>
</reference>
<evidence type="ECO:0000313" key="2">
    <source>
        <dbReference type="Proteomes" id="UP001060215"/>
    </source>
</evidence>
<comment type="caution">
    <text evidence="1">The sequence shown here is derived from an EMBL/GenBank/DDBJ whole genome shotgun (WGS) entry which is preliminary data.</text>
</comment>
<gene>
    <name evidence="1" type="ORF">LOK49_LG05G03621</name>
</gene>
<protein>
    <submittedName>
        <fullName evidence="1">Uncharacterized protein</fullName>
    </submittedName>
</protein>
<name>A0ACC0HT53_9ERIC</name>
<sequence length="215" mass="23355">MKEGEGEGDDTKVKPCTKKQAKEASSNTELESRANKHELESSYTKKQAKDALSDVELESCANKHELESSCTKKQANDALSDTELESANKQVKEASNDEIFLEVSNPNLSPRDNACSIQTISSQLAELVSNNQVASSENSSTCFGNSSFEESLNEEEESKNDTSGAVSTSLFVPEIPKDFNSTGIKKITFKFNKRKEDYDNQLSTTAVGSGSDGIS</sequence>
<accession>A0ACC0HT53</accession>